<comment type="subcellular location">
    <subcellularLocation>
        <location evidence="1">Cell membrane</location>
        <topology evidence="1">Single-pass type I membrane protein</topology>
    </subcellularLocation>
</comment>
<name>A0AAD9DVI3_9TELE</name>
<evidence type="ECO:0000313" key="9">
    <source>
        <dbReference type="EMBL" id="KAK1796965.1"/>
    </source>
</evidence>
<sequence length="93" mass="10516">MRMAGFSTFSLVPLWMTFGCVAALDEPRICYILDAILFFYGLVLTILYCRMKLQNKAANHKSYPKKEAAEGIYEGLTPHASDTYETIQLKAKS</sequence>
<keyword evidence="7" id="KW-0812">Transmembrane</keyword>
<keyword evidence="3" id="KW-0597">Phosphoprotein</keyword>
<protein>
    <recommendedName>
        <fullName evidence="11">Fc-epsilon RI-gamma</fullName>
    </recommendedName>
</protein>
<keyword evidence="4" id="KW-0391">Immunity</keyword>
<evidence type="ECO:0000256" key="5">
    <source>
        <dbReference type="ARBA" id="ARBA00023157"/>
    </source>
</evidence>
<dbReference type="InterPro" id="IPR021663">
    <property type="entry name" value="CD3_zeta/IgE_Fc_rcpt_gamma"/>
</dbReference>
<feature type="transmembrane region" description="Helical" evidence="7">
    <location>
        <begin position="29"/>
        <end position="49"/>
    </location>
</feature>
<gene>
    <name evidence="9" type="ORF">P4O66_008364</name>
</gene>
<dbReference type="AlphaFoldDB" id="A0AAD9DVI3"/>
<keyword evidence="7" id="KW-1133">Transmembrane helix</keyword>
<evidence type="ECO:0000256" key="1">
    <source>
        <dbReference type="ARBA" id="ARBA00004251"/>
    </source>
</evidence>
<evidence type="ECO:0000256" key="7">
    <source>
        <dbReference type="SAM" id="Phobius"/>
    </source>
</evidence>
<keyword evidence="7" id="KW-0472">Membrane</keyword>
<evidence type="ECO:0008006" key="11">
    <source>
        <dbReference type="Google" id="ProtNLM"/>
    </source>
</evidence>
<accession>A0AAD9DVI3</accession>
<evidence type="ECO:0000256" key="6">
    <source>
        <dbReference type="ARBA" id="ARBA00023170"/>
    </source>
</evidence>
<feature type="signal peptide" evidence="8">
    <location>
        <begin position="1"/>
        <end position="23"/>
    </location>
</feature>
<dbReference type="GO" id="GO:0032998">
    <property type="term" value="C:Fc-epsilon receptor I complex"/>
    <property type="evidence" value="ECO:0007669"/>
    <property type="project" value="InterPro"/>
</dbReference>
<dbReference type="Pfam" id="PF11628">
    <property type="entry name" value="TCR_zetazeta"/>
    <property type="match status" value="1"/>
</dbReference>
<evidence type="ECO:0000313" key="10">
    <source>
        <dbReference type="Proteomes" id="UP001239994"/>
    </source>
</evidence>
<keyword evidence="5" id="KW-1015">Disulfide bond</keyword>
<proteinExistence type="predicted"/>
<keyword evidence="10" id="KW-1185">Reference proteome</keyword>
<keyword evidence="2" id="KW-1003">Cell membrane</keyword>
<evidence type="ECO:0000256" key="4">
    <source>
        <dbReference type="ARBA" id="ARBA00022859"/>
    </source>
</evidence>
<dbReference type="EMBL" id="JAROKS010000014">
    <property type="protein sequence ID" value="KAK1796965.1"/>
    <property type="molecule type" value="Genomic_DNA"/>
</dbReference>
<organism evidence="9 10">
    <name type="scientific">Electrophorus voltai</name>
    <dbReference type="NCBI Taxonomy" id="2609070"/>
    <lineage>
        <taxon>Eukaryota</taxon>
        <taxon>Metazoa</taxon>
        <taxon>Chordata</taxon>
        <taxon>Craniata</taxon>
        <taxon>Vertebrata</taxon>
        <taxon>Euteleostomi</taxon>
        <taxon>Actinopterygii</taxon>
        <taxon>Neopterygii</taxon>
        <taxon>Teleostei</taxon>
        <taxon>Ostariophysi</taxon>
        <taxon>Gymnotiformes</taxon>
        <taxon>Gymnotoidei</taxon>
        <taxon>Gymnotidae</taxon>
        <taxon>Electrophorus</taxon>
    </lineage>
</organism>
<dbReference type="GO" id="GO:0002376">
    <property type="term" value="P:immune system process"/>
    <property type="evidence" value="ECO:0007669"/>
    <property type="project" value="UniProtKB-KW"/>
</dbReference>
<evidence type="ECO:0000256" key="2">
    <source>
        <dbReference type="ARBA" id="ARBA00022475"/>
    </source>
</evidence>
<keyword evidence="8" id="KW-0732">Signal</keyword>
<keyword evidence="6" id="KW-0675">Receptor</keyword>
<evidence type="ECO:0000256" key="3">
    <source>
        <dbReference type="ARBA" id="ARBA00022553"/>
    </source>
</evidence>
<dbReference type="GO" id="GO:0019767">
    <property type="term" value="F:IgE receptor activity"/>
    <property type="evidence" value="ECO:0007669"/>
    <property type="project" value="InterPro"/>
</dbReference>
<evidence type="ECO:0000256" key="8">
    <source>
        <dbReference type="SAM" id="SignalP"/>
    </source>
</evidence>
<feature type="chain" id="PRO_5042050745" description="Fc-epsilon RI-gamma" evidence="8">
    <location>
        <begin position="24"/>
        <end position="93"/>
    </location>
</feature>
<dbReference type="InterPro" id="IPR042340">
    <property type="entry name" value="FCER1G"/>
</dbReference>
<dbReference type="PANTHER" id="PTHR16803">
    <property type="entry name" value="HIGH AFFINITY IMMUNOGLOBULIN EPSILON RECEPTOR GAMMA-SUBUNIT"/>
    <property type="match status" value="1"/>
</dbReference>
<dbReference type="Proteomes" id="UP001239994">
    <property type="component" value="Unassembled WGS sequence"/>
</dbReference>
<comment type="caution">
    <text evidence="9">The sequence shown here is derived from an EMBL/GenBank/DDBJ whole genome shotgun (WGS) entry which is preliminary data.</text>
</comment>
<dbReference type="PANTHER" id="PTHR16803:SF0">
    <property type="entry name" value="HIGH AFFINITY IMMUNOGLOBULIN EPSILON RECEPTOR SUBUNIT GAMMA"/>
    <property type="match status" value="1"/>
</dbReference>
<dbReference type="PROSITE" id="PS51257">
    <property type="entry name" value="PROKAR_LIPOPROTEIN"/>
    <property type="match status" value="1"/>
</dbReference>
<reference evidence="9" key="1">
    <citation type="submission" date="2023-03" db="EMBL/GenBank/DDBJ databases">
        <title>Electrophorus voltai genome.</title>
        <authorList>
            <person name="Bian C."/>
        </authorList>
    </citation>
    <scope>NUCLEOTIDE SEQUENCE</scope>
    <source>
        <strain evidence="9">CB-2022</strain>
        <tissue evidence="9">Muscle</tissue>
    </source>
</reference>